<dbReference type="RefSeq" id="WP_379819268.1">
    <property type="nucleotide sequence ID" value="NZ_JBHUMD010000002.1"/>
</dbReference>
<dbReference type="PANTHER" id="PTHR40980">
    <property type="entry name" value="PLUG DOMAIN-CONTAINING PROTEIN"/>
    <property type="match status" value="1"/>
</dbReference>
<evidence type="ECO:0000256" key="2">
    <source>
        <dbReference type="ARBA" id="ARBA00023136"/>
    </source>
</evidence>
<protein>
    <submittedName>
        <fullName evidence="6">TonB-dependent receptor domain-containing protein</fullName>
    </submittedName>
</protein>
<reference evidence="7" key="1">
    <citation type="journal article" date="2019" name="Int. J. Syst. Evol. Microbiol.">
        <title>The Global Catalogue of Microorganisms (GCM) 10K type strain sequencing project: providing services to taxonomists for standard genome sequencing and annotation.</title>
        <authorList>
            <consortium name="The Broad Institute Genomics Platform"/>
            <consortium name="The Broad Institute Genome Sequencing Center for Infectious Disease"/>
            <person name="Wu L."/>
            <person name="Ma J."/>
        </authorList>
    </citation>
    <scope>NUCLEOTIDE SEQUENCE [LARGE SCALE GENOMIC DNA]</scope>
    <source>
        <strain evidence="7">KCTC 42107</strain>
    </source>
</reference>
<evidence type="ECO:0000256" key="1">
    <source>
        <dbReference type="ARBA" id="ARBA00004442"/>
    </source>
</evidence>
<keyword evidence="2" id="KW-0472">Membrane</keyword>
<dbReference type="EMBL" id="JBHUMD010000002">
    <property type="protein sequence ID" value="MFD2600566.1"/>
    <property type="molecule type" value="Genomic_DNA"/>
</dbReference>
<evidence type="ECO:0000259" key="5">
    <source>
        <dbReference type="Pfam" id="PF14905"/>
    </source>
</evidence>
<accession>A0ABW5NPE5</accession>
<dbReference type="PANTHER" id="PTHR40980:SF4">
    <property type="entry name" value="TONB-DEPENDENT RECEPTOR-LIKE BETA-BARREL DOMAIN-CONTAINING PROTEIN"/>
    <property type="match status" value="1"/>
</dbReference>
<dbReference type="Gene3D" id="2.40.170.20">
    <property type="entry name" value="TonB-dependent receptor, beta-barrel domain"/>
    <property type="match status" value="1"/>
</dbReference>
<organism evidence="6 7">
    <name type="scientific">Flavobacterium suzhouense</name>
    <dbReference type="NCBI Taxonomy" id="1529638"/>
    <lineage>
        <taxon>Bacteria</taxon>
        <taxon>Pseudomonadati</taxon>
        <taxon>Bacteroidota</taxon>
        <taxon>Flavobacteriia</taxon>
        <taxon>Flavobacteriales</taxon>
        <taxon>Flavobacteriaceae</taxon>
        <taxon>Flavobacterium</taxon>
    </lineage>
</organism>
<proteinExistence type="predicted"/>
<dbReference type="InterPro" id="IPR036942">
    <property type="entry name" value="Beta-barrel_TonB_sf"/>
</dbReference>
<comment type="subcellular location">
    <subcellularLocation>
        <location evidence="1">Cell outer membrane</location>
    </subcellularLocation>
</comment>
<dbReference type="Proteomes" id="UP001597480">
    <property type="component" value="Unassembled WGS sequence"/>
</dbReference>
<evidence type="ECO:0000256" key="4">
    <source>
        <dbReference type="SAM" id="MobiDB-lite"/>
    </source>
</evidence>
<feature type="domain" description="Outer membrane protein beta-barrel" evidence="5">
    <location>
        <begin position="284"/>
        <end position="671"/>
    </location>
</feature>
<dbReference type="InterPro" id="IPR041700">
    <property type="entry name" value="OMP_b-brl_3"/>
</dbReference>
<feature type="region of interest" description="Disordered" evidence="4">
    <location>
        <begin position="679"/>
        <end position="700"/>
    </location>
</feature>
<gene>
    <name evidence="6" type="ORF">ACFSR3_00740</name>
</gene>
<dbReference type="SUPFAM" id="SSF56935">
    <property type="entry name" value="Porins"/>
    <property type="match status" value="1"/>
</dbReference>
<evidence type="ECO:0000256" key="3">
    <source>
        <dbReference type="ARBA" id="ARBA00023237"/>
    </source>
</evidence>
<dbReference type="InterPro" id="IPR037066">
    <property type="entry name" value="Plug_dom_sf"/>
</dbReference>
<keyword evidence="3" id="KW-0998">Cell outer membrane</keyword>
<name>A0ABW5NPE5_9FLAO</name>
<dbReference type="Gene3D" id="2.170.130.10">
    <property type="entry name" value="TonB-dependent receptor, plug domain"/>
    <property type="match status" value="1"/>
</dbReference>
<comment type="caution">
    <text evidence="6">The sequence shown here is derived from an EMBL/GenBank/DDBJ whole genome shotgun (WGS) entry which is preliminary data.</text>
</comment>
<keyword evidence="7" id="KW-1185">Reference proteome</keyword>
<dbReference type="Pfam" id="PF14905">
    <property type="entry name" value="OMP_b-brl_3"/>
    <property type="match status" value="1"/>
</dbReference>
<keyword evidence="6" id="KW-0675">Receptor</keyword>
<evidence type="ECO:0000313" key="7">
    <source>
        <dbReference type="Proteomes" id="UP001597480"/>
    </source>
</evidence>
<sequence>MKHLFTTILLATSFSIFSQENTTDTIKKMDKELDEVVIQKNKKAVERKADRTIYNFSDQSHLNSGSLMEGLKKLPGLIISEVAGMMYQGKQLQVYMDGRPLNIYSNELNAYLEGMPANAIEKVEIITNPGAEFPATSGGAIINIVTAKNAKRYLTATYSNGYSYTKYTKSRNRFNNSLMLSAANKVFSWQIQGGQNYSESYTKTRLTDNDIVVTQNYSDNISRFYYLKTGVKFDFKKDRLLLNYDINGNNNNSFVQADGNGFTSDDKSKSKRYYNDVMAIYQKRFENPETKLDFRFNYNDGNSNFDLNSRADNNPVLDNNSDKKYYQFKTDYSQEIDLLDKTKFSAGILAEQLDFEAKNFGIENLDYSRTILAAYSEGQANYKKFDFILGARLESYDVKGTTDTDDLIPFRQTRFFPNATIQYTLIPQVYFKANYNKKISLPNTSALNPNNTSYQNPNIGFYGNPYLDPTIYNNYEVELSAFEYFTIGYSFTHADNQIINRIISTPNGAASITQNVPKVTYRNFNFGIPLPFMLITKGLTETLKMDFNPDEINFMYIYAGNSKQIIDGLDTKGIWNMNAMVQLLLPKKIKFTTNYSTSNTGGNYYYYSIEKPMNHQLDLTFAKKFFSDNLSVSLYLNDALNTNRQEFAMAGTNLNYKTKYDTRRIGFSLTYKIPSKNKNSQETDILNNDKKQEQQNILGN</sequence>
<evidence type="ECO:0000313" key="6">
    <source>
        <dbReference type="EMBL" id="MFD2600566.1"/>
    </source>
</evidence>